<keyword evidence="3" id="KW-1185">Reference proteome</keyword>
<accession>A0AAN9A567</accession>
<evidence type="ECO:0000256" key="1">
    <source>
        <dbReference type="SAM" id="MobiDB-lite"/>
    </source>
</evidence>
<sequence>MFPEDDSLAGEAEDGNARNVHNTQSSMDAVYTACVSEEDEKGASLGNESKIELISFGKENLASLSLCYTAFEYPRSQRNRGGTSLWLENFACKCLVLEEKSHIYHWPGHVYAIPTQCFSILL</sequence>
<protein>
    <submittedName>
        <fullName evidence="2">Uncharacterized protein</fullName>
    </submittedName>
</protein>
<proteinExistence type="predicted"/>
<feature type="compositionally biased region" description="Acidic residues" evidence="1">
    <location>
        <begin position="1"/>
        <end position="14"/>
    </location>
</feature>
<gene>
    <name evidence="2" type="ORF">SK128_019471</name>
</gene>
<organism evidence="2 3">
    <name type="scientific">Halocaridina rubra</name>
    <name type="common">Hawaiian red shrimp</name>
    <dbReference type="NCBI Taxonomy" id="373956"/>
    <lineage>
        <taxon>Eukaryota</taxon>
        <taxon>Metazoa</taxon>
        <taxon>Ecdysozoa</taxon>
        <taxon>Arthropoda</taxon>
        <taxon>Crustacea</taxon>
        <taxon>Multicrustacea</taxon>
        <taxon>Malacostraca</taxon>
        <taxon>Eumalacostraca</taxon>
        <taxon>Eucarida</taxon>
        <taxon>Decapoda</taxon>
        <taxon>Pleocyemata</taxon>
        <taxon>Caridea</taxon>
        <taxon>Atyoidea</taxon>
        <taxon>Atyidae</taxon>
        <taxon>Halocaridina</taxon>
    </lineage>
</organism>
<feature type="region of interest" description="Disordered" evidence="1">
    <location>
        <begin position="1"/>
        <end position="24"/>
    </location>
</feature>
<dbReference type="EMBL" id="JAXCGZ010005703">
    <property type="protein sequence ID" value="KAK7081096.1"/>
    <property type="molecule type" value="Genomic_DNA"/>
</dbReference>
<evidence type="ECO:0000313" key="2">
    <source>
        <dbReference type="EMBL" id="KAK7081096.1"/>
    </source>
</evidence>
<dbReference type="Proteomes" id="UP001381693">
    <property type="component" value="Unassembled WGS sequence"/>
</dbReference>
<comment type="caution">
    <text evidence="2">The sequence shown here is derived from an EMBL/GenBank/DDBJ whole genome shotgun (WGS) entry which is preliminary data.</text>
</comment>
<dbReference type="AlphaFoldDB" id="A0AAN9A567"/>
<reference evidence="2 3" key="1">
    <citation type="submission" date="2023-11" db="EMBL/GenBank/DDBJ databases">
        <title>Halocaridina rubra genome assembly.</title>
        <authorList>
            <person name="Smith C."/>
        </authorList>
    </citation>
    <scope>NUCLEOTIDE SEQUENCE [LARGE SCALE GENOMIC DNA]</scope>
    <source>
        <strain evidence="2">EP-1</strain>
        <tissue evidence="2">Whole</tissue>
    </source>
</reference>
<evidence type="ECO:0000313" key="3">
    <source>
        <dbReference type="Proteomes" id="UP001381693"/>
    </source>
</evidence>
<name>A0AAN9A567_HALRR</name>